<dbReference type="Proteomes" id="UP000186098">
    <property type="component" value="Unassembled WGS sequence"/>
</dbReference>
<organism evidence="3 4">
    <name type="scientific">Phaeovulum vinaykumarii</name>
    <dbReference type="NCBI Taxonomy" id="407234"/>
    <lineage>
        <taxon>Bacteria</taxon>
        <taxon>Pseudomonadati</taxon>
        <taxon>Pseudomonadota</taxon>
        <taxon>Alphaproteobacteria</taxon>
        <taxon>Rhodobacterales</taxon>
        <taxon>Paracoccaceae</taxon>
        <taxon>Phaeovulum</taxon>
    </lineage>
</organism>
<dbReference type="AlphaFoldDB" id="A0A1N7JQS4"/>
<dbReference type="InterPro" id="IPR011990">
    <property type="entry name" value="TPR-like_helical_dom_sf"/>
</dbReference>
<dbReference type="SUPFAM" id="SSF48452">
    <property type="entry name" value="TPR-like"/>
    <property type="match status" value="1"/>
</dbReference>
<comment type="subcellular location">
    <subcellularLocation>
        <location evidence="1">Cell envelope</location>
    </subcellularLocation>
</comment>
<dbReference type="GO" id="GO:0030313">
    <property type="term" value="C:cell envelope"/>
    <property type="evidence" value="ECO:0007669"/>
    <property type="project" value="UniProtKB-SubCell"/>
</dbReference>
<gene>
    <name evidence="3" type="ORF">SAMN05421795_101251</name>
</gene>
<evidence type="ECO:0000256" key="2">
    <source>
        <dbReference type="ARBA" id="ARBA00022748"/>
    </source>
</evidence>
<evidence type="ECO:0000313" key="4">
    <source>
        <dbReference type="Proteomes" id="UP000186098"/>
    </source>
</evidence>
<proteinExistence type="predicted"/>
<name>A0A1N7JQS4_9RHOB</name>
<dbReference type="OrthoDB" id="9815847at2"/>
<protein>
    <submittedName>
        <fullName evidence="3">Cytochrome c-type biogenesis protein CcmH</fullName>
    </submittedName>
</protein>
<reference evidence="4" key="1">
    <citation type="submission" date="2017-01" db="EMBL/GenBank/DDBJ databases">
        <authorList>
            <person name="Varghese N."/>
            <person name="Submissions S."/>
        </authorList>
    </citation>
    <scope>NUCLEOTIDE SEQUENCE [LARGE SCALE GENOMIC DNA]</scope>
    <source>
        <strain evidence="4">DSM 18714</strain>
    </source>
</reference>
<dbReference type="RefSeq" id="WP_076363108.1">
    <property type="nucleotide sequence ID" value="NZ_FTOM01000001.1"/>
</dbReference>
<dbReference type="PANTHER" id="PTHR47870:SF1">
    <property type="entry name" value="CYTOCHROME C-TYPE BIOGENESIS PROTEIN CCMH"/>
    <property type="match status" value="1"/>
</dbReference>
<dbReference type="NCBIfam" id="TIGR03142">
    <property type="entry name" value="cytochro_ccmI"/>
    <property type="match status" value="1"/>
</dbReference>
<dbReference type="InterPro" id="IPR051263">
    <property type="entry name" value="C-type_cytochrome_biogenesis"/>
</dbReference>
<evidence type="ECO:0000256" key="1">
    <source>
        <dbReference type="ARBA" id="ARBA00004196"/>
    </source>
</evidence>
<sequence length="540" mass="56581">MSFWILTAAGAAIVTLAMALAVLRGARRGLRGEEAEASADDGTDQQIYRDQLAEIARDLERGVIGAEEAERARIEVSRRLLEAARRGPARLGAAPRGANLALAVVGVAALGGVFALYSRMGAPDFPDQPMAARLDLAEMLYTNRPDQAAAEAEAAAMRPAAPEPDAEFAALMERLRAAVAERPNDPEGLALLARNEASLGDYHAAWQAMRRLVAIKGDQATAEDYAQMAELMVVAAGGVVTPEAEAELRHALERDPANQSARYFMGLLMVQNGRPDRAFPVWARLLDEGPEEAPWIRSIRTGIRDLAWLAGETDYTPPPVRQTGPSRADLDRVASLPPEARGQALGPALQALGAKLANTGGTAEDWARLLAGMLILGEEDRARAMWDEAQGVFAERPEDLARIRAEALRGGLEAPRDGEAVPPPFGARALPGPDAAAVEAAGEMSEADRQAMIAGMVEGLEARLMRDGGSPAEWARLMRALGVLGDGDRARAALARAAETLDPAALAELRAAGAAAGFELGDGASAGGASGGTVSGGGAQ</sequence>
<dbReference type="GO" id="GO:0017004">
    <property type="term" value="P:cytochrome complex assembly"/>
    <property type="evidence" value="ECO:0007669"/>
    <property type="project" value="UniProtKB-KW"/>
</dbReference>
<keyword evidence="4" id="KW-1185">Reference proteome</keyword>
<accession>A0A1N7JQS4</accession>
<dbReference type="EMBL" id="FTOM01000001">
    <property type="protein sequence ID" value="SIS51657.1"/>
    <property type="molecule type" value="Genomic_DNA"/>
</dbReference>
<dbReference type="InterPro" id="IPR017560">
    <property type="entry name" value="Cyt_c_biogenesis_CcmI"/>
</dbReference>
<keyword evidence="2" id="KW-0201">Cytochrome c-type biogenesis</keyword>
<dbReference type="PANTHER" id="PTHR47870">
    <property type="entry name" value="CYTOCHROME C-TYPE BIOGENESIS PROTEIN CCMH"/>
    <property type="match status" value="1"/>
</dbReference>
<dbReference type="Gene3D" id="1.25.40.10">
    <property type="entry name" value="Tetratricopeptide repeat domain"/>
    <property type="match status" value="1"/>
</dbReference>
<evidence type="ECO:0000313" key="3">
    <source>
        <dbReference type="EMBL" id="SIS51657.1"/>
    </source>
</evidence>
<dbReference type="STRING" id="407234.SAMN05421795_101251"/>